<keyword evidence="1" id="KW-0812">Transmembrane</keyword>
<organism evidence="2 3">
    <name type="scientific">Holdemania filiformis DSM 12042</name>
    <dbReference type="NCBI Taxonomy" id="545696"/>
    <lineage>
        <taxon>Bacteria</taxon>
        <taxon>Bacillati</taxon>
        <taxon>Bacillota</taxon>
        <taxon>Erysipelotrichia</taxon>
        <taxon>Erysipelotrichales</taxon>
        <taxon>Erysipelotrichaceae</taxon>
        <taxon>Holdemania</taxon>
    </lineage>
</organism>
<protein>
    <submittedName>
        <fullName evidence="2">Uncharacterized protein</fullName>
    </submittedName>
</protein>
<evidence type="ECO:0000313" key="2">
    <source>
        <dbReference type="EMBL" id="EEF65947.1"/>
    </source>
</evidence>
<name>B9YDM7_9FIRM</name>
<feature type="transmembrane region" description="Helical" evidence="1">
    <location>
        <begin position="27"/>
        <end position="51"/>
    </location>
</feature>
<accession>B9YDM7</accession>
<evidence type="ECO:0000313" key="3">
    <source>
        <dbReference type="Proteomes" id="UP000005950"/>
    </source>
</evidence>
<dbReference type="STRING" id="545696.HOLDEFILI_03950"/>
<evidence type="ECO:0000256" key="1">
    <source>
        <dbReference type="SAM" id="Phobius"/>
    </source>
</evidence>
<proteinExistence type="predicted"/>
<keyword evidence="1" id="KW-1133">Transmembrane helix</keyword>
<keyword evidence="1" id="KW-0472">Membrane</keyword>
<reference evidence="2 3" key="2">
    <citation type="submission" date="2009-02" db="EMBL/GenBank/DDBJ databases">
        <title>Draft genome sequence of Holdemania filiformis DSM 12042.</title>
        <authorList>
            <person name="Sudarsanam P."/>
            <person name="Ley R."/>
            <person name="Guruge J."/>
            <person name="Turnbaugh P.J."/>
            <person name="Mahowald M."/>
            <person name="Liep D."/>
            <person name="Gordon J."/>
        </authorList>
    </citation>
    <scope>NUCLEOTIDE SEQUENCE [LARGE SCALE GENOMIC DNA]</scope>
    <source>
        <strain evidence="2 3">DSM 12042</strain>
    </source>
</reference>
<dbReference type="EMBL" id="ACCF01000246">
    <property type="protein sequence ID" value="EEF65947.1"/>
    <property type="molecule type" value="Genomic_DNA"/>
</dbReference>
<reference evidence="2 3" key="1">
    <citation type="submission" date="2008-12" db="EMBL/GenBank/DDBJ databases">
        <authorList>
            <person name="Fulton L."/>
            <person name="Clifton S."/>
            <person name="Fulton B."/>
            <person name="Xu J."/>
            <person name="Minx P."/>
            <person name="Pepin K.H."/>
            <person name="Johnson M."/>
            <person name="Bhonagiri V."/>
            <person name="Nash W.E."/>
            <person name="Mardis E.R."/>
            <person name="Wilson R.K."/>
        </authorList>
    </citation>
    <scope>NUCLEOTIDE SEQUENCE [LARGE SCALE GENOMIC DNA]</scope>
    <source>
        <strain evidence="2 3">DSM 12042</strain>
    </source>
</reference>
<dbReference type="Proteomes" id="UP000005950">
    <property type="component" value="Unassembled WGS sequence"/>
</dbReference>
<comment type="caution">
    <text evidence="2">The sequence shown here is derived from an EMBL/GenBank/DDBJ whole genome shotgun (WGS) entry which is preliminary data.</text>
</comment>
<sequence length="97" mass="10940">MLIAKDVAAQGDILLLAECLDFRNASIFMLIFGADPVIAIISYITLSLRYAKKYAFRHIPKPQHFPYQNVHILCFGLFQKSSMLFGIVSLLIYDLSG</sequence>
<gene>
    <name evidence="2" type="ORF">HOLDEFILI_03950</name>
</gene>
<feature type="transmembrane region" description="Helical" evidence="1">
    <location>
        <begin position="72"/>
        <end position="93"/>
    </location>
</feature>
<dbReference type="HOGENOM" id="CLU_2342928_0_0_9"/>
<dbReference type="AlphaFoldDB" id="B9YDM7"/>